<comment type="caution">
    <text evidence="1">The sequence shown here is derived from an EMBL/GenBank/DDBJ whole genome shotgun (WGS) entry which is preliminary data.</text>
</comment>
<reference evidence="1 2" key="1">
    <citation type="journal article" date="2023" name="Plants (Basel)">
        <title>Bridging the Gap: Combining Genomics and Transcriptomics Approaches to Understand Stylosanthes scabra, an Orphan Legume from the Brazilian Caatinga.</title>
        <authorList>
            <person name="Ferreira-Neto J.R.C."/>
            <person name="da Silva M.D."/>
            <person name="Binneck E."/>
            <person name="de Melo N.F."/>
            <person name="da Silva R.H."/>
            <person name="de Melo A.L.T.M."/>
            <person name="Pandolfi V."/>
            <person name="Bustamante F.O."/>
            <person name="Brasileiro-Vidal A.C."/>
            <person name="Benko-Iseppon A.M."/>
        </authorList>
    </citation>
    <scope>NUCLEOTIDE SEQUENCE [LARGE SCALE GENOMIC DNA]</scope>
    <source>
        <tissue evidence="1">Leaves</tissue>
    </source>
</reference>
<proteinExistence type="predicted"/>
<protein>
    <submittedName>
        <fullName evidence="1">Uncharacterized protein</fullName>
    </submittedName>
</protein>
<name>A0ABU6Y2P4_9FABA</name>
<evidence type="ECO:0000313" key="2">
    <source>
        <dbReference type="Proteomes" id="UP001341840"/>
    </source>
</evidence>
<keyword evidence="2" id="KW-1185">Reference proteome</keyword>
<organism evidence="1 2">
    <name type="scientific">Stylosanthes scabra</name>
    <dbReference type="NCBI Taxonomy" id="79078"/>
    <lineage>
        <taxon>Eukaryota</taxon>
        <taxon>Viridiplantae</taxon>
        <taxon>Streptophyta</taxon>
        <taxon>Embryophyta</taxon>
        <taxon>Tracheophyta</taxon>
        <taxon>Spermatophyta</taxon>
        <taxon>Magnoliopsida</taxon>
        <taxon>eudicotyledons</taxon>
        <taxon>Gunneridae</taxon>
        <taxon>Pentapetalae</taxon>
        <taxon>rosids</taxon>
        <taxon>fabids</taxon>
        <taxon>Fabales</taxon>
        <taxon>Fabaceae</taxon>
        <taxon>Papilionoideae</taxon>
        <taxon>50 kb inversion clade</taxon>
        <taxon>dalbergioids sensu lato</taxon>
        <taxon>Dalbergieae</taxon>
        <taxon>Pterocarpus clade</taxon>
        <taxon>Stylosanthes</taxon>
    </lineage>
</organism>
<dbReference type="EMBL" id="JASCZI010224666">
    <property type="protein sequence ID" value="MED6203458.1"/>
    <property type="molecule type" value="Genomic_DNA"/>
</dbReference>
<feature type="non-terminal residue" evidence="1">
    <location>
        <position position="51"/>
    </location>
</feature>
<gene>
    <name evidence="1" type="ORF">PIB30_115664</name>
</gene>
<dbReference type="Proteomes" id="UP001341840">
    <property type="component" value="Unassembled WGS sequence"/>
</dbReference>
<evidence type="ECO:0000313" key="1">
    <source>
        <dbReference type="EMBL" id="MED6203458.1"/>
    </source>
</evidence>
<accession>A0ABU6Y2P4</accession>
<sequence>MAPQDSKCRITTISQSMAYQCLLQAPGYHGLPSDHENNATIKNLQTQGFCD</sequence>